<gene>
    <name evidence="2" type="ORF">DC20_15510</name>
</gene>
<evidence type="ECO:0000256" key="1">
    <source>
        <dbReference type="SAM" id="SignalP"/>
    </source>
</evidence>
<name>A0A0P0CRR1_9BACT</name>
<dbReference type="RefSeq" id="WP_062544664.1">
    <property type="nucleotide sequence ID" value="NZ_CP012643.1"/>
</dbReference>
<feature type="chain" id="PRO_5006042818" description="Lipoprotein" evidence="1">
    <location>
        <begin position="22"/>
        <end position="128"/>
    </location>
</feature>
<keyword evidence="1" id="KW-0732">Signal</keyword>
<dbReference type="OrthoDB" id="894213at2"/>
<reference evidence="2 3" key="1">
    <citation type="submission" date="2015-08" db="EMBL/GenBank/DDBJ databases">
        <title>Complete genome sequence of Rufibacter tibetensis strain 1351t, a radiation-resistant bacterium from tibet plateau.</title>
        <authorList>
            <person name="Dai J."/>
        </authorList>
    </citation>
    <scope>NUCLEOTIDE SEQUENCE [LARGE SCALE GENOMIC DNA]</scope>
    <source>
        <strain evidence="2 3">1351</strain>
    </source>
</reference>
<dbReference type="EMBL" id="CP012643">
    <property type="protein sequence ID" value="ALJ00119.1"/>
    <property type="molecule type" value="Genomic_DNA"/>
</dbReference>
<dbReference type="AlphaFoldDB" id="A0A0P0CRR1"/>
<dbReference type="PATRIC" id="fig|512763.3.peg.3413"/>
<organism evidence="2 3">
    <name type="scientific">Rufibacter tibetensis</name>
    <dbReference type="NCBI Taxonomy" id="512763"/>
    <lineage>
        <taxon>Bacteria</taxon>
        <taxon>Pseudomonadati</taxon>
        <taxon>Bacteroidota</taxon>
        <taxon>Cytophagia</taxon>
        <taxon>Cytophagales</taxon>
        <taxon>Hymenobacteraceae</taxon>
        <taxon>Rufibacter</taxon>
    </lineage>
</organism>
<proteinExistence type="predicted"/>
<dbReference type="KEGG" id="rti:DC20_15510"/>
<evidence type="ECO:0008006" key="4">
    <source>
        <dbReference type="Google" id="ProtNLM"/>
    </source>
</evidence>
<dbReference type="PROSITE" id="PS51257">
    <property type="entry name" value="PROKAR_LIPOPROTEIN"/>
    <property type="match status" value="1"/>
</dbReference>
<feature type="signal peptide" evidence="1">
    <location>
        <begin position="1"/>
        <end position="21"/>
    </location>
</feature>
<evidence type="ECO:0000313" key="3">
    <source>
        <dbReference type="Proteomes" id="UP000061382"/>
    </source>
</evidence>
<keyword evidence="3" id="KW-1185">Reference proteome</keyword>
<sequence>MKVTLYCAALLVLFGCNPSQPTSVQMTSFKVLDQNKFEMCFNKEVEGIYSIVIKTKAGKEVKRAGRMMGEGKKCFQDLKMQHSTSSYTTAQTRFYQDSLINQNISSVKWNITRRYYEEPYAEGEYLIK</sequence>
<dbReference type="STRING" id="512763.DC20_15510"/>
<protein>
    <recommendedName>
        <fullName evidence="4">Lipoprotein</fullName>
    </recommendedName>
</protein>
<accession>A0A0P0CRR1</accession>
<dbReference type="Proteomes" id="UP000061382">
    <property type="component" value="Chromosome"/>
</dbReference>
<evidence type="ECO:0000313" key="2">
    <source>
        <dbReference type="EMBL" id="ALJ00119.1"/>
    </source>
</evidence>